<reference evidence="1" key="1">
    <citation type="submission" date="1995-07" db="EMBL/GenBank/DDBJ databases">
        <title>Cloning of a chitinase homolog which lacks chitin binding sites and is down-regulated by water stress and wounding.</title>
        <authorList>
            <person name="Chang S."/>
            <person name="Puryea J."/>
            <person name="Funkhouser E.A."/>
            <person name="Newton R.J."/>
            <person name="Cairney J."/>
        </authorList>
    </citation>
    <scope>NUCLEOTIDE SEQUENCE</scope>
    <source>
        <strain evidence="1">S6PT2xs6PT3</strain>
    </source>
</reference>
<dbReference type="AlphaFoldDB" id="V9GZP4"/>
<accession>V9GZP4</accession>
<protein>
    <submittedName>
        <fullName evidence="1">Chitinase homolog LP6 (lp6) protein</fullName>
    </submittedName>
</protein>
<evidence type="ECO:0000313" key="1">
    <source>
        <dbReference type="EMBL" id="AAA75100.1"/>
    </source>
</evidence>
<proteinExistence type="evidence at transcript level"/>
<name>V9GZP4_PINTA</name>
<dbReference type="EMBL" id="U31309">
    <property type="protein sequence ID" value="AAA75100.1"/>
    <property type="molecule type" value="mRNA"/>
</dbReference>
<organism evidence="1">
    <name type="scientific">Pinus taeda</name>
    <name type="common">Loblolly pine</name>
    <dbReference type="NCBI Taxonomy" id="3352"/>
    <lineage>
        <taxon>Eukaryota</taxon>
        <taxon>Viridiplantae</taxon>
        <taxon>Streptophyta</taxon>
        <taxon>Embryophyta</taxon>
        <taxon>Tracheophyta</taxon>
        <taxon>Spermatophyta</taxon>
        <taxon>Pinopsida</taxon>
        <taxon>Pinidae</taxon>
        <taxon>Conifers I</taxon>
        <taxon>Pinales</taxon>
        <taxon>Pinaceae</taxon>
        <taxon>Pinus</taxon>
        <taxon>Pinus subgen. Pinus</taxon>
    </lineage>
</organism>
<sequence length="24" mass="2559">MEIGVSMSCASEANLLQEIVSIFS</sequence>